<sequence>MTATSTPIRLPDIHPFLGMDVWSMLTGRADEHPDRTLLTWEPFDGGTRSWTYARFVDECAGVGAGMQARGIAAGDRVIIHMQNRPEFLITWFACAAIGAVAVTTNSRSSQGELAYFISNSGARAAVTQPDLEPVVRGAGAALDWVAVIQTSGEDGFDSLRLPPDALRPVAPDPAAPLSIQFTSGTTSRPKGVLWTHANGLWGARVNALHEDLRDTDVHLVYMPLFHTNAMAYSVLASIWVGARFVLLPKWSTSRFWEISQRHGCTWASLMGLSTRAILASDVPPLHTYRLFGAGADVPLLTERTGVPMITWWGMTETITHPIIGDRRGSVHTGIMGRCAPEYEIAVRDPLGAASAPGEVGELSVRGVRGLSLFAEYWDNPSATADAFDADGWFRTGDLVRLNDDGTLTFVDRAKDMLRVGAENVAASEIERVVQTVTGPREVAVVGAPHESLDEVPVVFVVDAEAPAELAERILAGCRAQLADFKVPRQVHFVTELPRSTISKVNKVELRTVVAGGTSLAEAQERWAQAAVLDPSGDASATGS</sequence>
<dbReference type="Pfam" id="PF00501">
    <property type="entry name" value="AMP-binding"/>
    <property type="match status" value="1"/>
</dbReference>
<dbReference type="PANTHER" id="PTHR43201:SF5">
    <property type="entry name" value="MEDIUM-CHAIN ACYL-COA LIGASE ACSF2, MITOCHONDRIAL"/>
    <property type="match status" value="1"/>
</dbReference>
<dbReference type="AlphaFoldDB" id="A0A921SQ78"/>
<dbReference type="InterPro" id="IPR042099">
    <property type="entry name" value="ANL_N_sf"/>
</dbReference>
<organism evidence="5 6">
    <name type="scientific">Brevibacterium senegalense</name>
    <dbReference type="NCBI Taxonomy" id="1033736"/>
    <lineage>
        <taxon>Bacteria</taxon>
        <taxon>Bacillati</taxon>
        <taxon>Actinomycetota</taxon>
        <taxon>Actinomycetes</taxon>
        <taxon>Micrococcales</taxon>
        <taxon>Brevibacteriaceae</taxon>
        <taxon>Brevibacterium</taxon>
    </lineage>
</organism>
<dbReference type="PANTHER" id="PTHR43201">
    <property type="entry name" value="ACYL-COA SYNTHETASE"/>
    <property type="match status" value="1"/>
</dbReference>
<reference evidence="5" key="1">
    <citation type="journal article" date="2021" name="PeerJ">
        <title>Extensive microbial diversity within the chicken gut microbiome revealed by metagenomics and culture.</title>
        <authorList>
            <person name="Gilroy R."/>
            <person name="Ravi A."/>
            <person name="Getino M."/>
            <person name="Pursley I."/>
            <person name="Horton D.L."/>
            <person name="Alikhan N.F."/>
            <person name="Baker D."/>
            <person name="Gharbi K."/>
            <person name="Hall N."/>
            <person name="Watson M."/>
            <person name="Adriaenssens E.M."/>
            <person name="Foster-Nyarko E."/>
            <person name="Jarju S."/>
            <person name="Secka A."/>
            <person name="Antonio M."/>
            <person name="Oren A."/>
            <person name="Chaudhuri R.R."/>
            <person name="La Ragione R."/>
            <person name="Hildebrand F."/>
            <person name="Pallen M.J."/>
        </authorList>
    </citation>
    <scope>NUCLEOTIDE SEQUENCE</scope>
    <source>
        <strain evidence="5">ChiGjej5B5-7349</strain>
    </source>
</reference>
<evidence type="ECO:0000259" key="4">
    <source>
        <dbReference type="Pfam" id="PF13193"/>
    </source>
</evidence>
<dbReference type="Gene3D" id="3.40.50.12780">
    <property type="entry name" value="N-terminal domain of ligase-like"/>
    <property type="match status" value="1"/>
</dbReference>
<gene>
    <name evidence="5" type="ORF">K8V08_13755</name>
</gene>
<dbReference type="GO" id="GO:0031956">
    <property type="term" value="F:medium-chain fatty acid-CoA ligase activity"/>
    <property type="evidence" value="ECO:0007669"/>
    <property type="project" value="TreeGrafter"/>
</dbReference>
<proteinExistence type="inferred from homology"/>
<reference evidence="5" key="2">
    <citation type="submission" date="2021-09" db="EMBL/GenBank/DDBJ databases">
        <authorList>
            <person name="Gilroy R."/>
        </authorList>
    </citation>
    <scope>NUCLEOTIDE SEQUENCE</scope>
    <source>
        <strain evidence="5">ChiGjej5B5-7349</strain>
    </source>
</reference>
<dbReference type="InterPro" id="IPR045851">
    <property type="entry name" value="AMP-bd_C_sf"/>
</dbReference>
<dbReference type="InterPro" id="IPR000873">
    <property type="entry name" value="AMP-dep_synth/lig_dom"/>
</dbReference>
<dbReference type="GO" id="GO:0006631">
    <property type="term" value="P:fatty acid metabolic process"/>
    <property type="evidence" value="ECO:0007669"/>
    <property type="project" value="TreeGrafter"/>
</dbReference>
<dbReference type="PROSITE" id="PS00455">
    <property type="entry name" value="AMP_BINDING"/>
    <property type="match status" value="1"/>
</dbReference>
<dbReference type="SUPFAM" id="SSF56801">
    <property type="entry name" value="Acetyl-CoA synthetase-like"/>
    <property type="match status" value="1"/>
</dbReference>
<name>A0A921SQ78_9MICO</name>
<dbReference type="Proteomes" id="UP000784435">
    <property type="component" value="Unassembled WGS sequence"/>
</dbReference>
<dbReference type="InterPro" id="IPR020845">
    <property type="entry name" value="AMP-binding_CS"/>
</dbReference>
<evidence type="ECO:0000259" key="3">
    <source>
        <dbReference type="Pfam" id="PF00501"/>
    </source>
</evidence>
<evidence type="ECO:0000256" key="2">
    <source>
        <dbReference type="ARBA" id="ARBA00022598"/>
    </source>
</evidence>
<comment type="caution">
    <text evidence="5">The sequence shown here is derived from an EMBL/GenBank/DDBJ whole genome shotgun (WGS) entry which is preliminary data.</text>
</comment>
<evidence type="ECO:0000313" key="5">
    <source>
        <dbReference type="EMBL" id="HJG81464.1"/>
    </source>
</evidence>
<dbReference type="InterPro" id="IPR025110">
    <property type="entry name" value="AMP-bd_C"/>
</dbReference>
<dbReference type="Gene3D" id="3.30.300.30">
    <property type="match status" value="1"/>
</dbReference>
<feature type="domain" description="AMP-dependent synthetase/ligase" evidence="3">
    <location>
        <begin position="28"/>
        <end position="377"/>
    </location>
</feature>
<evidence type="ECO:0000256" key="1">
    <source>
        <dbReference type="ARBA" id="ARBA00006432"/>
    </source>
</evidence>
<protein>
    <submittedName>
        <fullName evidence="5">AMP-binding protein</fullName>
    </submittedName>
</protein>
<dbReference type="Pfam" id="PF13193">
    <property type="entry name" value="AMP-binding_C"/>
    <property type="match status" value="1"/>
</dbReference>
<accession>A0A921SQ78</accession>
<keyword evidence="2" id="KW-0436">Ligase</keyword>
<feature type="domain" description="AMP-binding enzyme C-terminal" evidence="4">
    <location>
        <begin position="428"/>
        <end position="500"/>
    </location>
</feature>
<dbReference type="EMBL" id="DYUK01000318">
    <property type="protein sequence ID" value="HJG81464.1"/>
    <property type="molecule type" value="Genomic_DNA"/>
</dbReference>
<evidence type="ECO:0000313" key="6">
    <source>
        <dbReference type="Proteomes" id="UP000784435"/>
    </source>
</evidence>
<comment type="similarity">
    <text evidence="1">Belongs to the ATP-dependent AMP-binding enzyme family.</text>
</comment>